<evidence type="ECO:0000313" key="3">
    <source>
        <dbReference type="EMBL" id="ALT22079.1"/>
    </source>
</evidence>
<protein>
    <submittedName>
        <fullName evidence="3">Filamentous hemagglutinin family domain-containing protein</fullName>
    </submittedName>
</protein>
<proteinExistence type="predicted"/>
<keyword evidence="1" id="KW-1133">Transmembrane helix</keyword>
<feature type="transmembrane region" description="Helical" evidence="1">
    <location>
        <begin position="7"/>
        <end position="24"/>
    </location>
</feature>
<dbReference type="NCBIfam" id="TIGR01901">
    <property type="entry name" value="adhes_NPXG"/>
    <property type="match status" value="1"/>
</dbReference>
<keyword evidence="1" id="KW-0812">Transmembrane</keyword>
<reference evidence="3" key="1">
    <citation type="journal article" date="2015" name="Proc. Natl. Acad. Sci. U.S.A.">
        <title>Antifungal activity improved by coproduction of cyclodextrins and anabaenolysins in Cyanobacteria.</title>
        <authorList>
            <person name="Shishido T.K."/>
            <person name="Jokela J."/>
            <person name="Kolehmainen C.T."/>
            <person name="Fewer D.P."/>
            <person name="Wahlsten M."/>
            <person name="Wang H."/>
            <person name="Rouhiainen L."/>
            <person name="Rizzi E."/>
            <person name="De Bellis G."/>
            <person name="Permi P."/>
            <person name="Sivonen K."/>
        </authorList>
    </citation>
    <scope>NUCLEOTIDE SEQUENCE</scope>
    <source>
        <strain evidence="3">XPORK15F</strain>
    </source>
</reference>
<dbReference type="InterPro" id="IPR012334">
    <property type="entry name" value="Pectin_lyas_fold"/>
</dbReference>
<sequence>MKPVKSIFLYILGMSLLTITNIISSNQKSLSEIIPDQTLGTNINNSNPAKIIIEGGTEKGINLFHSFEKFNVSENGNVYFFNPTGVENILTRVTGSNASQILGKLGVEGSANLYLINPQGIYFGNNASLDIVGSFIATTADSITLGENGLFSATAPNSSNLLSIAPNALFINALNNQEATIENHANLKIADGSNITLFAANINNLGELTASGGNIELTATGNIIVQGNIDTTNPTDDAGNIKINSTQGNIKIEDSSLKSNTSTVDGKGGDITISAGEIGDIPAIQLTDTTIDATGFGANGESGEIRITATNNGEIRLLGQTYQPNIYSDTFATDIESQGKQTGGNIQIQGGNININNYNIDNTVRKDSYGNGGKIEIIGNKINIENNSRIKTEVQTGSLAKSGDIFIKGYNSVQFQNSHIIASNESEGVAGNIKIHGDQLVSLTNSKINSNSQNINEGYSEIEIKSKTGSINLNNVTLDTSTSGTSDAGTLALNAGDTININNQSTLSSQGKDGYIFIDSQQLNIDSSTLTTNNSTSNSYAGFMKFTITKLAEINSSNLFSEGNLGYIDIDSPLLTINNTKINTNSPNSNDYAGYIKFSSLEKLQLVNSTLNSQGQRGDILIESPNVVINNSIFNTTNSYVKDAINESIDSGYISIQAANKISIFNNSKLIAFTQRRGNAGNITLNSPTGSITINNDSLLSSSIEANGIGKGGYIQMNTQKLQLLGGTEIKTYVEPGGAGDAGNINLKNLNTLEINNSQISATSIDGQAGNIDIDAKNSVEITKSGNIFVESTGTGVAGSLNINTDQFLISDGAKISASNNNGAGGSINITANKFTANNAAQLVSSTSGNAEAGNIVLKVKDNITLDGVNTGIFASTNPGSSGDSGSINIDPEIMIIQNGAGIGVNSKGTGKGGDISLKANTLTLDNNAFITADTASNQGGEIYLTIGNLLFLRHDSNISATAGKIGAGGNGGNINIDAPFILGVATENSDITANAFSGNGGNITINAQSIVGLEFREKQTDFSDITASSKFGLSGNVEINSLNIDPSQGLMVLTNDFIDASRQLTPGCRKIAKDKNKFTIVGKGGLSSDPNDLFTGIMPIVDIINIVSDQKITKPVVIESQQKNLQNRKNRVIQQAQGWIINDYGQVILTASAPQVTSGYVGIKDSVCQNW</sequence>
<keyword evidence="1" id="KW-0472">Membrane</keyword>
<evidence type="ECO:0000259" key="2">
    <source>
        <dbReference type="SMART" id="SM00912"/>
    </source>
</evidence>
<feature type="domain" description="Filamentous haemagglutinin FhaB/tRNA nuclease CdiA-like TPS" evidence="2">
    <location>
        <begin position="34"/>
        <end position="146"/>
    </location>
</feature>
<dbReference type="SUPFAM" id="SSF51126">
    <property type="entry name" value="Pectin lyase-like"/>
    <property type="match status" value="2"/>
</dbReference>
<name>A0A0U3BIB9_9NOST</name>
<dbReference type="AlphaFoldDB" id="A0A0U3BIB9"/>
<dbReference type="EMBL" id="KP761740">
    <property type="protein sequence ID" value="ALT22079.1"/>
    <property type="molecule type" value="Genomic_DNA"/>
</dbReference>
<evidence type="ECO:0000256" key="1">
    <source>
        <dbReference type="SAM" id="Phobius"/>
    </source>
</evidence>
<organism evidence="3">
    <name type="scientific">Anabaena sp. XPORK15F</name>
    <dbReference type="NCBI Taxonomy" id="462641"/>
    <lineage>
        <taxon>Bacteria</taxon>
        <taxon>Bacillati</taxon>
        <taxon>Cyanobacteriota</taxon>
        <taxon>Cyanophyceae</taxon>
        <taxon>Nostocales</taxon>
        <taxon>Nostocaceae</taxon>
        <taxon>Anabaena</taxon>
    </lineage>
</organism>
<dbReference type="InterPro" id="IPR011050">
    <property type="entry name" value="Pectin_lyase_fold/virulence"/>
</dbReference>
<dbReference type="SMART" id="SM00912">
    <property type="entry name" value="Haemagg_act"/>
    <property type="match status" value="1"/>
</dbReference>
<dbReference type="InterPro" id="IPR008638">
    <property type="entry name" value="FhaB/CdiA-like_TPS"/>
</dbReference>
<accession>A0A0U3BIB9</accession>
<dbReference type="Pfam" id="PF05860">
    <property type="entry name" value="TPS"/>
    <property type="match status" value="1"/>
</dbReference>
<dbReference type="Gene3D" id="2.160.20.10">
    <property type="entry name" value="Single-stranded right-handed beta-helix, Pectin lyase-like"/>
    <property type="match status" value="2"/>
</dbReference>